<dbReference type="EMBL" id="JAINUF010000014">
    <property type="protein sequence ID" value="KAJ8342343.1"/>
    <property type="molecule type" value="Genomic_DNA"/>
</dbReference>
<dbReference type="Proteomes" id="UP001152622">
    <property type="component" value="Chromosome 14"/>
</dbReference>
<reference evidence="2" key="1">
    <citation type="journal article" date="2023" name="Science">
        <title>Genome structures resolve the early diversification of teleost fishes.</title>
        <authorList>
            <person name="Parey E."/>
            <person name="Louis A."/>
            <person name="Montfort J."/>
            <person name="Bouchez O."/>
            <person name="Roques C."/>
            <person name="Iampietro C."/>
            <person name="Lluch J."/>
            <person name="Castinel A."/>
            <person name="Donnadieu C."/>
            <person name="Desvignes T."/>
            <person name="Floi Bucao C."/>
            <person name="Jouanno E."/>
            <person name="Wen M."/>
            <person name="Mejri S."/>
            <person name="Dirks R."/>
            <person name="Jansen H."/>
            <person name="Henkel C."/>
            <person name="Chen W.J."/>
            <person name="Zahm M."/>
            <person name="Cabau C."/>
            <person name="Klopp C."/>
            <person name="Thompson A.W."/>
            <person name="Robinson-Rechavi M."/>
            <person name="Braasch I."/>
            <person name="Lecointre G."/>
            <person name="Bobe J."/>
            <person name="Postlethwait J.H."/>
            <person name="Berthelot C."/>
            <person name="Roest Crollius H."/>
            <person name="Guiguen Y."/>
        </authorList>
    </citation>
    <scope>NUCLEOTIDE SEQUENCE</scope>
    <source>
        <strain evidence="2">WJC10195</strain>
    </source>
</reference>
<protein>
    <submittedName>
        <fullName evidence="2">Uncharacterized protein</fullName>
    </submittedName>
</protein>
<gene>
    <name evidence="2" type="ORF">SKAU_G00322710</name>
</gene>
<feature type="compositionally biased region" description="Pro residues" evidence="1">
    <location>
        <begin position="48"/>
        <end position="57"/>
    </location>
</feature>
<proteinExistence type="predicted"/>
<organism evidence="2 3">
    <name type="scientific">Synaphobranchus kaupii</name>
    <name type="common">Kaup's arrowtooth eel</name>
    <dbReference type="NCBI Taxonomy" id="118154"/>
    <lineage>
        <taxon>Eukaryota</taxon>
        <taxon>Metazoa</taxon>
        <taxon>Chordata</taxon>
        <taxon>Craniata</taxon>
        <taxon>Vertebrata</taxon>
        <taxon>Euteleostomi</taxon>
        <taxon>Actinopterygii</taxon>
        <taxon>Neopterygii</taxon>
        <taxon>Teleostei</taxon>
        <taxon>Anguilliformes</taxon>
        <taxon>Synaphobranchidae</taxon>
        <taxon>Synaphobranchus</taxon>
    </lineage>
</organism>
<accession>A0A9Q1IHS9</accession>
<dbReference type="AlphaFoldDB" id="A0A9Q1IHS9"/>
<evidence type="ECO:0000313" key="3">
    <source>
        <dbReference type="Proteomes" id="UP001152622"/>
    </source>
</evidence>
<feature type="region of interest" description="Disordered" evidence="1">
    <location>
        <begin position="40"/>
        <end position="61"/>
    </location>
</feature>
<evidence type="ECO:0000256" key="1">
    <source>
        <dbReference type="SAM" id="MobiDB-lite"/>
    </source>
</evidence>
<keyword evidence="3" id="KW-1185">Reference proteome</keyword>
<evidence type="ECO:0000313" key="2">
    <source>
        <dbReference type="EMBL" id="KAJ8342343.1"/>
    </source>
</evidence>
<name>A0A9Q1IHS9_SYNKA</name>
<sequence length="99" mass="10530">MGSVSACYTQPTLLTHPFDHLSIRNLLPAERRDPGFFQHSTQSAVLPSPRPVGPPLLRPGDDRVVTTRIATGGRAWQAGASARLKTAPAHNTPSAPPGE</sequence>
<comment type="caution">
    <text evidence="2">The sequence shown here is derived from an EMBL/GenBank/DDBJ whole genome shotgun (WGS) entry which is preliminary data.</text>
</comment>
<feature type="region of interest" description="Disordered" evidence="1">
    <location>
        <begin position="75"/>
        <end position="99"/>
    </location>
</feature>